<dbReference type="InterPro" id="IPR050121">
    <property type="entry name" value="Cytochrome_P450_monoxygenase"/>
</dbReference>
<evidence type="ECO:0000256" key="5">
    <source>
        <dbReference type="ARBA" id="ARBA00023004"/>
    </source>
</evidence>
<dbReference type="Proteomes" id="UP000829364">
    <property type="component" value="Chromosome 2"/>
</dbReference>
<dbReference type="AlphaFoldDB" id="A0A9Q8QA89"/>
<evidence type="ECO:0000256" key="2">
    <source>
        <dbReference type="ARBA" id="ARBA00010617"/>
    </source>
</evidence>
<dbReference type="PANTHER" id="PTHR24305">
    <property type="entry name" value="CYTOCHROME P450"/>
    <property type="match status" value="1"/>
</dbReference>
<dbReference type="CDD" id="cd11058">
    <property type="entry name" value="CYP60B-like"/>
    <property type="match status" value="1"/>
</dbReference>
<name>A0A9Q8QA89_9HYPO</name>
<dbReference type="EMBL" id="CP086355">
    <property type="protein sequence ID" value="UNI15925.1"/>
    <property type="molecule type" value="Genomic_DNA"/>
</dbReference>
<organism evidence="8 9">
    <name type="scientific">Purpureocillium takamizusanense</name>
    <dbReference type="NCBI Taxonomy" id="2060973"/>
    <lineage>
        <taxon>Eukaryota</taxon>
        <taxon>Fungi</taxon>
        <taxon>Dikarya</taxon>
        <taxon>Ascomycota</taxon>
        <taxon>Pezizomycotina</taxon>
        <taxon>Sordariomycetes</taxon>
        <taxon>Hypocreomycetidae</taxon>
        <taxon>Hypocreales</taxon>
        <taxon>Ophiocordycipitaceae</taxon>
        <taxon>Purpureocillium</taxon>
    </lineage>
</organism>
<evidence type="ECO:0000256" key="1">
    <source>
        <dbReference type="ARBA" id="ARBA00001971"/>
    </source>
</evidence>
<keyword evidence="9" id="KW-1185">Reference proteome</keyword>
<evidence type="ECO:0000256" key="6">
    <source>
        <dbReference type="PIRSR" id="PIRSR602401-1"/>
    </source>
</evidence>
<keyword evidence="4 6" id="KW-0479">Metal-binding</keyword>
<dbReference type="OrthoDB" id="1470350at2759"/>
<keyword evidence="5 6" id="KW-0408">Iron</keyword>
<keyword evidence="7" id="KW-0560">Oxidoreductase</keyword>
<protein>
    <recommendedName>
        <fullName evidence="10">Isotrichodermin C-15 hydroxylase</fullName>
    </recommendedName>
</protein>
<evidence type="ECO:0000256" key="4">
    <source>
        <dbReference type="ARBA" id="ARBA00022723"/>
    </source>
</evidence>
<evidence type="ECO:0000313" key="8">
    <source>
        <dbReference type="EMBL" id="UNI15925.1"/>
    </source>
</evidence>
<dbReference type="PROSITE" id="PS00086">
    <property type="entry name" value="CYTOCHROME_P450"/>
    <property type="match status" value="1"/>
</dbReference>
<reference evidence="8" key="1">
    <citation type="submission" date="2021-11" db="EMBL/GenBank/DDBJ databases">
        <title>Purpureocillium_takamizusanense_genome.</title>
        <authorList>
            <person name="Nguyen N.-H."/>
        </authorList>
    </citation>
    <scope>NUCLEOTIDE SEQUENCE</scope>
    <source>
        <strain evidence="8">PT3</strain>
    </source>
</reference>
<dbReference type="PANTHER" id="PTHR24305:SF210">
    <property type="entry name" value="CYTOCHROME P450 MONOOXYGENASE ASQL-RELATED"/>
    <property type="match status" value="1"/>
</dbReference>
<feature type="binding site" description="axial binding residue" evidence="6">
    <location>
        <position position="464"/>
    </location>
    <ligand>
        <name>heme</name>
        <dbReference type="ChEBI" id="CHEBI:30413"/>
    </ligand>
    <ligandPart>
        <name>Fe</name>
        <dbReference type="ChEBI" id="CHEBI:18248"/>
    </ligandPart>
</feature>
<dbReference type="Pfam" id="PF00067">
    <property type="entry name" value="p450"/>
    <property type="match status" value="1"/>
</dbReference>
<evidence type="ECO:0000256" key="7">
    <source>
        <dbReference type="RuleBase" id="RU000461"/>
    </source>
</evidence>
<comment type="cofactor">
    <cofactor evidence="1 6">
        <name>heme</name>
        <dbReference type="ChEBI" id="CHEBI:30413"/>
    </cofactor>
</comment>
<evidence type="ECO:0008006" key="10">
    <source>
        <dbReference type="Google" id="ProtNLM"/>
    </source>
</evidence>
<evidence type="ECO:0000256" key="3">
    <source>
        <dbReference type="ARBA" id="ARBA00022617"/>
    </source>
</evidence>
<comment type="similarity">
    <text evidence="2 7">Belongs to the cytochrome P450 family.</text>
</comment>
<dbReference type="GeneID" id="72064370"/>
<proteinExistence type="inferred from homology"/>
<dbReference type="SUPFAM" id="SSF48264">
    <property type="entry name" value="Cytochrome P450"/>
    <property type="match status" value="1"/>
</dbReference>
<dbReference type="InterPro" id="IPR001128">
    <property type="entry name" value="Cyt_P450"/>
</dbReference>
<dbReference type="GO" id="GO:0016705">
    <property type="term" value="F:oxidoreductase activity, acting on paired donors, with incorporation or reduction of molecular oxygen"/>
    <property type="evidence" value="ECO:0007669"/>
    <property type="project" value="InterPro"/>
</dbReference>
<dbReference type="InterPro" id="IPR017972">
    <property type="entry name" value="Cyt_P450_CS"/>
</dbReference>
<dbReference type="KEGG" id="ptkz:JDV02_002409"/>
<keyword evidence="3 6" id="KW-0349">Heme</keyword>
<dbReference type="Gene3D" id="1.10.630.10">
    <property type="entry name" value="Cytochrome P450"/>
    <property type="match status" value="1"/>
</dbReference>
<dbReference type="InterPro" id="IPR036396">
    <property type="entry name" value="Cyt_P450_sf"/>
</dbReference>
<evidence type="ECO:0000313" key="9">
    <source>
        <dbReference type="Proteomes" id="UP000829364"/>
    </source>
</evidence>
<dbReference type="PRINTS" id="PR00463">
    <property type="entry name" value="EP450I"/>
</dbReference>
<gene>
    <name evidence="8" type="ORF">JDV02_002409</name>
</gene>
<dbReference type="InterPro" id="IPR002401">
    <property type="entry name" value="Cyt_P450_E_grp-I"/>
</dbReference>
<dbReference type="GO" id="GO:0005506">
    <property type="term" value="F:iron ion binding"/>
    <property type="evidence" value="ECO:0007669"/>
    <property type="project" value="InterPro"/>
</dbReference>
<sequence>MSKIDFSNAGHASGVLSATLQLGNVKSTLALVASLFMAYCAAQTIYRIWFHPLSKFPGPPLLAAVYIPYVYLNHVRGVWVRRLPGLHRKYGPAVRVGPNHIAFDGSIGWQEVYGHRKNGQKEFSKQPVAFPGDEKNLLHAPLDVHRRQRRQLSYAFSDSSLIRQESTICKYIDMLMERLWERAKQDQVVDIVEWLNFTTFDIIGDLTFSDSFHSLENNGYHPWVRSIFKAVRGIALRRGYNLYPMIRSIVDVLNLNSISKATLQIRGYAKEKTKVRIGLGEEPVEGHKDFITYMMRKTPKEGTGMSAEEIIATTPTLVLAGSETTATALSGFTFLMSKNPRVYAIVANEIRSTYSAESDITIRNTAAIEYLQAVIDETLRVYPPAAETPPRVCPGAMVDGKYIPAGARVSVSQWATFHNPDNFVEPEAFLPERWLTKSHPRYEERFQADNKAVFKPFSYGSRDCIGKNLAQVEMRYIIARLLYRFDFELASPQENWLASQRVFVLWDKGPLYLRLRPRKMHV</sequence>
<dbReference type="PRINTS" id="PR00385">
    <property type="entry name" value="P450"/>
</dbReference>
<dbReference type="RefSeq" id="XP_047839406.1">
    <property type="nucleotide sequence ID" value="XM_047983435.1"/>
</dbReference>
<accession>A0A9Q8QA89</accession>
<dbReference type="GO" id="GO:0004497">
    <property type="term" value="F:monooxygenase activity"/>
    <property type="evidence" value="ECO:0007669"/>
    <property type="project" value="UniProtKB-KW"/>
</dbReference>
<dbReference type="GO" id="GO:0020037">
    <property type="term" value="F:heme binding"/>
    <property type="evidence" value="ECO:0007669"/>
    <property type="project" value="InterPro"/>
</dbReference>
<keyword evidence="7" id="KW-0503">Monooxygenase</keyword>